<evidence type="ECO:0000259" key="1">
    <source>
        <dbReference type="Pfam" id="PF26154"/>
    </source>
</evidence>
<dbReference type="Proteomes" id="UP000366051">
    <property type="component" value="Chromosome"/>
</dbReference>
<evidence type="ECO:0000313" key="3">
    <source>
        <dbReference type="Proteomes" id="UP000366051"/>
    </source>
</evidence>
<dbReference type="RefSeq" id="WP_153724851.1">
    <property type="nucleotide sequence ID" value="NZ_CP045875.1"/>
</dbReference>
<reference evidence="3" key="1">
    <citation type="submission" date="2019-11" db="EMBL/GenBank/DDBJ databases">
        <title>Genome sequence of Heliorestis convoluta strain HH, an alkaliphilic and minimalistic phototrophic bacterium from a soda lake in Egypt.</title>
        <authorList>
            <person name="Dewey E.D."/>
            <person name="Stokes L.M."/>
            <person name="Burchell B.M."/>
            <person name="Shaffer K.N."/>
            <person name="Huntington A.M."/>
            <person name="Baker J.M."/>
            <person name="Nadendla S."/>
            <person name="Giglio M.G."/>
            <person name="Touchman J.W."/>
            <person name="Blankenship R.E."/>
            <person name="Madigan M.T."/>
            <person name="Sattley W.M."/>
        </authorList>
    </citation>
    <scope>NUCLEOTIDE SEQUENCE [LARGE SCALE GENOMIC DNA]</scope>
    <source>
        <strain evidence="3">HH</strain>
    </source>
</reference>
<protein>
    <recommendedName>
        <fullName evidence="1">DUF8042 domain-containing protein</fullName>
    </recommendedName>
</protein>
<evidence type="ECO:0000313" key="2">
    <source>
        <dbReference type="EMBL" id="QGG47490.1"/>
    </source>
</evidence>
<dbReference type="InterPro" id="IPR058355">
    <property type="entry name" value="DUF8042"/>
</dbReference>
<gene>
    <name evidence="2" type="ORF">FTV88_1343</name>
</gene>
<dbReference type="OrthoDB" id="2874105at2"/>
<dbReference type="Pfam" id="PF26154">
    <property type="entry name" value="DUF8042"/>
    <property type="match status" value="1"/>
</dbReference>
<name>A0A5Q2N5H2_9FIRM</name>
<proteinExistence type="predicted"/>
<dbReference type="KEGG" id="hcv:FTV88_1343"/>
<keyword evidence="3" id="KW-1185">Reference proteome</keyword>
<organism evidence="2 3">
    <name type="scientific">Heliorestis convoluta</name>
    <dbReference type="NCBI Taxonomy" id="356322"/>
    <lineage>
        <taxon>Bacteria</taxon>
        <taxon>Bacillati</taxon>
        <taxon>Bacillota</taxon>
        <taxon>Clostridia</taxon>
        <taxon>Eubacteriales</taxon>
        <taxon>Heliobacteriaceae</taxon>
        <taxon>Heliorestis</taxon>
    </lineage>
</organism>
<dbReference type="AlphaFoldDB" id="A0A5Q2N5H2"/>
<feature type="domain" description="DUF8042" evidence="1">
    <location>
        <begin position="3"/>
        <end position="116"/>
    </location>
</feature>
<dbReference type="EMBL" id="CP045875">
    <property type="protein sequence ID" value="QGG47490.1"/>
    <property type="molecule type" value="Genomic_DNA"/>
</dbReference>
<accession>A0A5Q2N5H2</accession>
<sequence length="122" mass="14168">MGEEQVKLREALEWAEFGLGALILCHVKLEQGHYEEAMDIVTDIEERFWDVNDVLEIFADQLPPNQLMLIGETLAESFRFLSTAYGEDDTLQALRYMEISLLPMYQKWEEEVERCVVPLVAN</sequence>